<name>F8L8Y3_SIMNZ</name>
<dbReference type="EC" id="2.7.7.7" evidence="1"/>
<sequence>MFQLDVLPGHPQIKACLRKLMSAPPSTVLFEGPKGVGKAAFAKAFAHALLSDANPHKLDSGNHPDLRELYPEGKALMHPMQAMKTLIDETGLPPFESKRKVFIIYEADRMLPSSSNALLKTLEEPLSYAHFILVSSHPEQLLPTIVSRSLQITFFPLKADEISAYLEGTFKKSPADAKQIAWLSHGNLSKAEKLAKEKDDQLLSVVAEMGTAALHQSYPHLFRSIAKLESLLEKSQTDAIEEVLAAVYYWYRDLHLLKAGGDRSLLFFQAHEEELKKNLNCPLPELPELQQKVKRIREALVCHITLRHCLTYLLL</sequence>
<organism evidence="1 2">
    <name type="scientific">Simkania negevensis (strain ATCC VR-1471 / DSM 27360 / Z)</name>
    <dbReference type="NCBI Taxonomy" id="331113"/>
    <lineage>
        <taxon>Bacteria</taxon>
        <taxon>Pseudomonadati</taxon>
        <taxon>Chlamydiota</taxon>
        <taxon>Chlamydiia</taxon>
        <taxon>Parachlamydiales</taxon>
        <taxon>Simkaniaceae</taxon>
        <taxon>Simkania</taxon>
    </lineage>
</organism>
<evidence type="ECO:0000313" key="1">
    <source>
        <dbReference type="EMBL" id="CCB89285.1"/>
    </source>
</evidence>
<dbReference type="PANTHER" id="PTHR11669">
    <property type="entry name" value="REPLICATION FACTOR C / DNA POLYMERASE III GAMMA-TAU SUBUNIT"/>
    <property type="match status" value="1"/>
</dbReference>
<accession>F8L8Y3</accession>
<dbReference type="GO" id="GO:0006261">
    <property type="term" value="P:DNA-templated DNA replication"/>
    <property type="evidence" value="ECO:0007669"/>
    <property type="project" value="TreeGrafter"/>
</dbReference>
<proteinExistence type="predicted"/>
<dbReference type="InterPro" id="IPR050238">
    <property type="entry name" value="DNA_Rep/Repair_Clamp_Loader"/>
</dbReference>
<dbReference type="HOGENOM" id="CLU_006229_4_0_0"/>
<keyword evidence="2" id="KW-1185">Reference proteome</keyword>
<keyword evidence="1" id="KW-0548">Nucleotidyltransferase</keyword>
<dbReference type="RefSeq" id="WP_013943752.1">
    <property type="nucleotide sequence ID" value="NC_015713.1"/>
</dbReference>
<gene>
    <name evidence="1" type="primary">holB</name>
    <name evidence="1" type="ordered locus">SNE_A14080</name>
</gene>
<reference evidence="1 2" key="2">
    <citation type="journal article" date="2011" name="Mol. Biol. Evol.">
        <title>Unity in variety--the pan-genome of the Chlamydiae.</title>
        <authorList>
            <person name="Collingro A."/>
            <person name="Tischler P."/>
            <person name="Weinmaier T."/>
            <person name="Penz T."/>
            <person name="Heinz E."/>
            <person name="Brunham R.C."/>
            <person name="Read T.D."/>
            <person name="Bavoil P.M."/>
            <person name="Sachse K."/>
            <person name="Kahane S."/>
            <person name="Friedman M.G."/>
            <person name="Rattei T."/>
            <person name="Myers G.S."/>
            <person name="Horn M."/>
        </authorList>
    </citation>
    <scope>NUCLEOTIDE SEQUENCE [LARGE SCALE GENOMIC DNA]</scope>
    <source>
        <strain evidence="2">ATCC VR-1471 / Z</strain>
    </source>
</reference>
<dbReference type="eggNOG" id="COG0470">
    <property type="taxonomic scope" value="Bacteria"/>
</dbReference>
<keyword evidence="1" id="KW-0808">Transferase</keyword>
<dbReference type="SUPFAM" id="SSF52540">
    <property type="entry name" value="P-loop containing nucleoside triphosphate hydrolases"/>
    <property type="match status" value="1"/>
</dbReference>
<reference key="1">
    <citation type="journal article" date="2011" name="Mol. Biol. Evol.">
        <title>Unity in variety -- the pan-genome of the Chlamydiae.</title>
        <authorList>
            <person name="Collingro A."/>
            <person name="Tischler P."/>
            <person name="Weinmaier T."/>
            <person name="Penz T."/>
            <person name="Heinz E."/>
            <person name="Brunham R.C."/>
            <person name="Read T.D."/>
            <person name="Bavoil P.M."/>
            <person name="Sachse K."/>
            <person name="Kahane S."/>
            <person name="Friedman M.G."/>
            <person name="Rattei T."/>
            <person name="Myers G.S.A."/>
            <person name="Horn M."/>
        </authorList>
    </citation>
    <scope>NUCLEOTIDE SEQUENCE</scope>
    <source>
        <strain>Z</strain>
    </source>
</reference>
<dbReference type="OrthoDB" id="9810148at2"/>
<dbReference type="Gene3D" id="3.40.50.300">
    <property type="entry name" value="P-loop containing nucleotide triphosphate hydrolases"/>
    <property type="match status" value="1"/>
</dbReference>
<dbReference type="STRING" id="331113.SNE_A14080"/>
<dbReference type="EMBL" id="FR872582">
    <property type="protein sequence ID" value="CCB89285.1"/>
    <property type="molecule type" value="Genomic_DNA"/>
</dbReference>
<evidence type="ECO:0000313" key="2">
    <source>
        <dbReference type="Proteomes" id="UP000000496"/>
    </source>
</evidence>
<dbReference type="KEGG" id="sng:SNE_A14080"/>
<dbReference type="Proteomes" id="UP000000496">
    <property type="component" value="Chromosome gsn.131"/>
</dbReference>
<dbReference type="AlphaFoldDB" id="F8L8Y3"/>
<dbReference type="InterPro" id="IPR027417">
    <property type="entry name" value="P-loop_NTPase"/>
</dbReference>
<protein>
    <submittedName>
        <fullName evidence="1">DNA polymerase III subunit delta</fullName>
        <ecNumber evidence="1">2.7.7.7</ecNumber>
    </submittedName>
</protein>
<dbReference type="GO" id="GO:0003887">
    <property type="term" value="F:DNA-directed DNA polymerase activity"/>
    <property type="evidence" value="ECO:0007669"/>
    <property type="project" value="UniProtKB-EC"/>
</dbReference>
<dbReference type="PANTHER" id="PTHR11669:SF8">
    <property type="entry name" value="DNA POLYMERASE III SUBUNIT DELTA"/>
    <property type="match status" value="1"/>
</dbReference>
<dbReference type="Pfam" id="PF13177">
    <property type="entry name" value="DNA_pol3_delta2"/>
    <property type="match status" value="1"/>
</dbReference>